<dbReference type="Pfam" id="PF26211">
    <property type="entry name" value="Phage_phiTE_072"/>
    <property type="match status" value="1"/>
</dbReference>
<reference evidence="1 4" key="2">
    <citation type="submission" date="2019-07" db="EMBL/GenBank/DDBJ databases">
        <title>Whole genome shotgun sequence of Myxococcus virescens NBRC 100334.</title>
        <authorList>
            <person name="Hosoyama A."/>
            <person name="Uohara A."/>
            <person name="Ohji S."/>
            <person name="Ichikawa N."/>
        </authorList>
    </citation>
    <scope>NUCLEOTIDE SEQUENCE [LARGE SCALE GENOMIC DNA]</scope>
    <source>
        <strain evidence="1 4">NBRC 100334</strain>
    </source>
</reference>
<sequence>MADPTVYQYRLRTPKGRWLADVVMRSDGYFSAVSNCGGYAFRWGSPGMEFRAFVVGLENDADYLCSKLGRATWWDGATTLKGIREYILESRRESGWTKEQAAQEWQTLADALSPYSDSSPSEHDEMDVDQFHDWYGETKIDDAHEFATHDYEPQLRAFCREVMPVLATAIREQLKAEAAATPAAGSEAAHGCPPRYCIDSEGLQALRAAVRAQHPRDGVQTARPCACGTEAGGPAWTPACRALLDLLELSERLKRAEGGER</sequence>
<gene>
    <name evidence="1" type="ORF">MVI01_49820</name>
    <name evidence="2" type="ORF">SAMN04488504_10290</name>
</gene>
<proteinExistence type="predicted"/>
<name>A0A511HI03_9BACT</name>
<organism evidence="1 4">
    <name type="scientific">Myxococcus virescens</name>
    <dbReference type="NCBI Taxonomy" id="83456"/>
    <lineage>
        <taxon>Bacteria</taxon>
        <taxon>Pseudomonadati</taxon>
        <taxon>Myxococcota</taxon>
        <taxon>Myxococcia</taxon>
        <taxon>Myxococcales</taxon>
        <taxon>Cystobacterineae</taxon>
        <taxon>Myxococcaceae</taxon>
        <taxon>Myxococcus</taxon>
    </lineage>
</organism>
<dbReference type="InterPro" id="IPR058701">
    <property type="entry name" value="PhiTE_072-like"/>
</dbReference>
<keyword evidence="3" id="KW-1185">Reference proteome</keyword>
<dbReference type="AlphaFoldDB" id="A0A511HI03"/>
<evidence type="ECO:0000313" key="2">
    <source>
        <dbReference type="EMBL" id="SDD64269.1"/>
    </source>
</evidence>
<dbReference type="EMBL" id="FNAJ01000002">
    <property type="protein sequence ID" value="SDD64269.1"/>
    <property type="molecule type" value="Genomic_DNA"/>
</dbReference>
<comment type="caution">
    <text evidence="1">The sequence shown here is derived from an EMBL/GenBank/DDBJ whole genome shotgun (WGS) entry which is preliminary data.</text>
</comment>
<dbReference type="Proteomes" id="UP000321224">
    <property type="component" value="Unassembled WGS sequence"/>
</dbReference>
<accession>A0A511HI03</accession>
<dbReference type="EMBL" id="BJVY01000031">
    <property type="protein sequence ID" value="GEL73198.1"/>
    <property type="molecule type" value="Genomic_DNA"/>
</dbReference>
<protein>
    <submittedName>
        <fullName evidence="1">Uncharacterized protein</fullName>
    </submittedName>
</protein>
<dbReference type="Proteomes" id="UP000198717">
    <property type="component" value="Unassembled WGS sequence"/>
</dbReference>
<evidence type="ECO:0000313" key="4">
    <source>
        <dbReference type="Proteomes" id="UP000321224"/>
    </source>
</evidence>
<evidence type="ECO:0000313" key="3">
    <source>
        <dbReference type="Proteomes" id="UP000198717"/>
    </source>
</evidence>
<dbReference type="RefSeq" id="WP_090487321.1">
    <property type="nucleotide sequence ID" value="NZ_BJVY01000031.1"/>
</dbReference>
<reference evidence="2 3" key="1">
    <citation type="submission" date="2016-10" db="EMBL/GenBank/DDBJ databases">
        <authorList>
            <person name="Varghese N."/>
            <person name="Submissions S."/>
        </authorList>
    </citation>
    <scope>NUCLEOTIDE SEQUENCE [LARGE SCALE GENOMIC DNA]</scope>
    <source>
        <strain evidence="2 3">DSM 2260</strain>
    </source>
</reference>
<evidence type="ECO:0000313" key="1">
    <source>
        <dbReference type="EMBL" id="GEL73198.1"/>
    </source>
</evidence>